<comment type="caution">
    <text evidence="1">The sequence shown here is derived from an EMBL/GenBank/DDBJ whole genome shotgun (WGS) entry which is preliminary data.</text>
</comment>
<keyword evidence="2" id="KW-1185">Reference proteome</keyword>
<dbReference type="Proteomes" id="UP000823775">
    <property type="component" value="Unassembled WGS sequence"/>
</dbReference>
<name>A0ABS8SFG0_DATST</name>
<organism evidence="1 2">
    <name type="scientific">Datura stramonium</name>
    <name type="common">Jimsonweed</name>
    <name type="synonym">Common thornapple</name>
    <dbReference type="NCBI Taxonomy" id="4076"/>
    <lineage>
        <taxon>Eukaryota</taxon>
        <taxon>Viridiplantae</taxon>
        <taxon>Streptophyta</taxon>
        <taxon>Embryophyta</taxon>
        <taxon>Tracheophyta</taxon>
        <taxon>Spermatophyta</taxon>
        <taxon>Magnoliopsida</taxon>
        <taxon>eudicotyledons</taxon>
        <taxon>Gunneridae</taxon>
        <taxon>Pentapetalae</taxon>
        <taxon>asterids</taxon>
        <taxon>lamiids</taxon>
        <taxon>Solanales</taxon>
        <taxon>Solanaceae</taxon>
        <taxon>Solanoideae</taxon>
        <taxon>Datureae</taxon>
        <taxon>Datura</taxon>
    </lineage>
</organism>
<evidence type="ECO:0000313" key="1">
    <source>
        <dbReference type="EMBL" id="MCD7457299.1"/>
    </source>
</evidence>
<gene>
    <name evidence="1" type="ORF">HAX54_034798</name>
</gene>
<protein>
    <submittedName>
        <fullName evidence="1">Uncharacterized protein</fullName>
    </submittedName>
</protein>
<sequence>MGGEEVDGGGAYMVVLRSREKNKERKTTFAWPERKKAGDRGGCDGVRQWGRKVLGRVMGYGVGRGWIIWVGLD</sequence>
<dbReference type="EMBL" id="JACEIK010000450">
    <property type="protein sequence ID" value="MCD7457299.1"/>
    <property type="molecule type" value="Genomic_DNA"/>
</dbReference>
<accession>A0ABS8SFG0</accession>
<evidence type="ECO:0000313" key="2">
    <source>
        <dbReference type="Proteomes" id="UP000823775"/>
    </source>
</evidence>
<proteinExistence type="predicted"/>
<reference evidence="1 2" key="1">
    <citation type="journal article" date="2021" name="BMC Genomics">
        <title>Datura genome reveals duplications of psychoactive alkaloid biosynthetic genes and high mutation rate following tissue culture.</title>
        <authorList>
            <person name="Rajewski A."/>
            <person name="Carter-House D."/>
            <person name="Stajich J."/>
            <person name="Litt A."/>
        </authorList>
    </citation>
    <scope>NUCLEOTIDE SEQUENCE [LARGE SCALE GENOMIC DNA]</scope>
    <source>
        <strain evidence="1">AR-01</strain>
    </source>
</reference>